<evidence type="ECO:0000256" key="1">
    <source>
        <dbReference type="ARBA" id="ARBA00022679"/>
    </source>
</evidence>
<proteinExistence type="predicted"/>
<dbReference type="CDD" id="cd04301">
    <property type="entry name" value="NAT_SF"/>
    <property type="match status" value="1"/>
</dbReference>
<reference evidence="4 5" key="1">
    <citation type="submission" date="2024-01" db="EMBL/GenBank/DDBJ databases">
        <title>Genomic insights into the taxonomy and metabolism of the cyanobacterium Pannus brasiliensis CCIBt3594.</title>
        <authorList>
            <person name="Machado M."/>
            <person name="Botero N.B."/>
            <person name="Andreote A.P.D."/>
            <person name="Feitosa A.M.T."/>
            <person name="Popin R."/>
            <person name="Sivonen K."/>
            <person name="Fiore M.F."/>
        </authorList>
    </citation>
    <scope>NUCLEOTIDE SEQUENCE [LARGE SCALE GENOMIC DNA]</scope>
    <source>
        <strain evidence="4 5">CCIBt3594</strain>
    </source>
</reference>
<dbReference type="InterPro" id="IPR050832">
    <property type="entry name" value="Bact_Acetyltransf"/>
</dbReference>
<dbReference type="PANTHER" id="PTHR43877">
    <property type="entry name" value="AMINOALKYLPHOSPHONATE N-ACETYLTRANSFERASE-RELATED-RELATED"/>
    <property type="match status" value="1"/>
</dbReference>
<evidence type="ECO:0000259" key="3">
    <source>
        <dbReference type="PROSITE" id="PS51186"/>
    </source>
</evidence>
<evidence type="ECO:0000256" key="2">
    <source>
        <dbReference type="ARBA" id="ARBA00023315"/>
    </source>
</evidence>
<dbReference type="InterPro" id="IPR016181">
    <property type="entry name" value="Acyl_CoA_acyltransferase"/>
</dbReference>
<dbReference type="PROSITE" id="PS51186">
    <property type="entry name" value="GNAT"/>
    <property type="match status" value="1"/>
</dbReference>
<gene>
    <name evidence="4" type="ORF">V0288_07540</name>
</gene>
<dbReference type="AlphaFoldDB" id="A0AAW9QJ04"/>
<name>A0AAW9QJ04_9CHRO</name>
<dbReference type="SUPFAM" id="SSF55729">
    <property type="entry name" value="Acyl-CoA N-acyltransferases (Nat)"/>
    <property type="match status" value="1"/>
</dbReference>
<sequence length="297" mass="32370">MIPSKKTPDRPMSLELIPPHPDRIPELARICHDAFAALHDRHAVERGIPDVETAMGILSMVATRPDYTGVMATLEGRAIGSNFLLHSDFVAGVGPITVDPKVQSRGIGRALMRWVVEEAKKREIRQIRLFQEALNTTSLSLYTSVGFAWRDSAASLEITPAIDDDPSIRPLTGEDIGAIEDLSSRTYGFSRSNDAKQLLVAGIPGFAREKNGRIVGYLISSLFGHASAETNEDLLALIAHSGRHVPRELAVCICPLSNPHLYRSALAAGHRTTRVLSYMSYGEFTAPSGAYLPSIQC</sequence>
<dbReference type="InterPro" id="IPR000182">
    <property type="entry name" value="GNAT_dom"/>
</dbReference>
<keyword evidence="1" id="KW-0808">Transferase</keyword>
<dbReference type="Gene3D" id="3.40.630.30">
    <property type="match status" value="1"/>
</dbReference>
<accession>A0AAW9QJ04</accession>
<feature type="domain" description="N-acetyltransferase" evidence="3">
    <location>
        <begin position="14"/>
        <end position="169"/>
    </location>
</feature>
<protein>
    <submittedName>
        <fullName evidence="4">GNAT family N-acetyltransferase</fullName>
    </submittedName>
</protein>
<keyword evidence="2" id="KW-0012">Acyltransferase</keyword>
<dbReference type="PANTHER" id="PTHR43877:SF2">
    <property type="entry name" value="AMINOALKYLPHOSPHONATE N-ACETYLTRANSFERASE-RELATED"/>
    <property type="match status" value="1"/>
</dbReference>
<organism evidence="4 5">
    <name type="scientific">Pannus brasiliensis CCIBt3594</name>
    <dbReference type="NCBI Taxonomy" id="1427578"/>
    <lineage>
        <taxon>Bacteria</taxon>
        <taxon>Bacillati</taxon>
        <taxon>Cyanobacteriota</taxon>
        <taxon>Cyanophyceae</taxon>
        <taxon>Oscillatoriophycideae</taxon>
        <taxon>Chroococcales</taxon>
        <taxon>Microcystaceae</taxon>
        <taxon>Pannus</taxon>
    </lineage>
</organism>
<evidence type="ECO:0000313" key="4">
    <source>
        <dbReference type="EMBL" id="MEG3436970.1"/>
    </source>
</evidence>
<comment type="caution">
    <text evidence="4">The sequence shown here is derived from an EMBL/GenBank/DDBJ whole genome shotgun (WGS) entry which is preliminary data.</text>
</comment>
<dbReference type="EMBL" id="JBAFSM010000011">
    <property type="protein sequence ID" value="MEG3436970.1"/>
    <property type="molecule type" value="Genomic_DNA"/>
</dbReference>
<evidence type="ECO:0000313" key="5">
    <source>
        <dbReference type="Proteomes" id="UP001328733"/>
    </source>
</evidence>
<dbReference type="Pfam" id="PF00583">
    <property type="entry name" value="Acetyltransf_1"/>
    <property type="match status" value="1"/>
</dbReference>
<dbReference type="Proteomes" id="UP001328733">
    <property type="component" value="Unassembled WGS sequence"/>
</dbReference>
<dbReference type="GO" id="GO:0016747">
    <property type="term" value="F:acyltransferase activity, transferring groups other than amino-acyl groups"/>
    <property type="evidence" value="ECO:0007669"/>
    <property type="project" value="InterPro"/>
</dbReference>
<keyword evidence="5" id="KW-1185">Reference proteome</keyword>